<reference evidence="1 2" key="1">
    <citation type="submission" date="2014-07" db="EMBL/GenBank/DDBJ databases">
        <title>Methanogenic archaea and the global carbon cycle.</title>
        <authorList>
            <person name="Henriksen J.R."/>
            <person name="Luke J."/>
            <person name="Reinhart S."/>
            <person name="Benedict M.N."/>
            <person name="Youngblut N.D."/>
            <person name="Metcalf M.E."/>
            <person name="Whitaker R.J."/>
            <person name="Metcalf W.W."/>
        </authorList>
    </citation>
    <scope>NUCLEOTIDE SEQUENCE [LARGE SCALE GENOMIC DNA]</scope>
    <source>
        <strain evidence="1 2">SarPi</strain>
    </source>
</reference>
<organism evidence="1 2">
    <name type="scientific">Methanosarcina mazei SarPi</name>
    <dbReference type="NCBI Taxonomy" id="1434115"/>
    <lineage>
        <taxon>Archaea</taxon>
        <taxon>Methanobacteriati</taxon>
        <taxon>Methanobacteriota</taxon>
        <taxon>Stenosarchaea group</taxon>
        <taxon>Methanomicrobia</taxon>
        <taxon>Methanosarcinales</taxon>
        <taxon>Methanosarcinaceae</taxon>
        <taxon>Methanosarcina</taxon>
    </lineage>
</organism>
<protein>
    <recommendedName>
        <fullName evidence="3">CRISPR-associated protein, TIGR03984 family</fullName>
    </recommendedName>
</protein>
<dbReference type="AlphaFoldDB" id="A0A0E3LS64"/>
<gene>
    <name evidence="1" type="ORF">MSMAP_1241</name>
</gene>
<evidence type="ECO:0008006" key="3">
    <source>
        <dbReference type="Google" id="ProtNLM"/>
    </source>
</evidence>
<dbReference type="InterPro" id="IPR023815">
    <property type="entry name" value="CRISPR-assoc_Csx19"/>
</dbReference>
<name>A0A0E3LS64_METMZ</name>
<proteinExistence type="predicted"/>
<sequence>MIPEVSKLKCEINPKIITPDFEANVLGWLEKQAKDYELKWLLVHADDGVIWGELRNDKLHLSSDLFGPQLRTKTLLMARLFGFNGELFLWKIDNCIWQARLIKDLEGDENEYFDETMLLWGTKCKKSKDGFYLWEHASEGLRHAPPVSKKEDLKLKVRHYIDYDEDGQAYVNFSRLVFLGANVRGGVA</sequence>
<dbReference type="PATRIC" id="fig|1434115.4.peg.1574"/>
<dbReference type="GeneID" id="24864416"/>
<dbReference type="Proteomes" id="UP000033116">
    <property type="component" value="Chromosome"/>
</dbReference>
<accession>A0A0E3LS64</accession>
<dbReference type="HOGENOM" id="CLU_1452018_0_0_2"/>
<dbReference type="RefSeq" id="WP_048037783.1">
    <property type="nucleotide sequence ID" value="NZ_CP009511.1"/>
</dbReference>
<dbReference type="NCBIfam" id="TIGR03984">
    <property type="entry name" value="CRISPR-associated protein Csx19"/>
    <property type="match status" value="1"/>
</dbReference>
<dbReference type="EMBL" id="CP009511">
    <property type="protein sequence ID" value="AKB61226.1"/>
    <property type="molecule type" value="Genomic_DNA"/>
</dbReference>
<evidence type="ECO:0000313" key="2">
    <source>
        <dbReference type="Proteomes" id="UP000033116"/>
    </source>
</evidence>
<evidence type="ECO:0000313" key="1">
    <source>
        <dbReference type="EMBL" id="AKB61226.1"/>
    </source>
</evidence>